<dbReference type="Gene3D" id="1.10.340.30">
    <property type="entry name" value="Hypothetical protein, domain 2"/>
    <property type="match status" value="1"/>
</dbReference>
<evidence type="ECO:0000313" key="5">
    <source>
        <dbReference type="EMBL" id="MFC4105353.1"/>
    </source>
</evidence>
<keyword evidence="3" id="KW-0227">DNA damage</keyword>
<dbReference type="SUPFAM" id="SSF48150">
    <property type="entry name" value="DNA-glycosylase"/>
    <property type="match status" value="1"/>
</dbReference>
<evidence type="ECO:0000256" key="1">
    <source>
        <dbReference type="ARBA" id="ARBA00000086"/>
    </source>
</evidence>
<dbReference type="EMBL" id="JBHSBN010000002">
    <property type="protein sequence ID" value="MFC4105353.1"/>
    <property type="molecule type" value="Genomic_DNA"/>
</dbReference>
<organism evidence="5 6">
    <name type="scientific">Micromonospora zhanjiangensis</name>
    <dbReference type="NCBI Taxonomy" id="1522057"/>
    <lineage>
        <taxon>Bacteria</taxon>
        <taxon>Bacillati</taxon>
        <taxon>Actinomycetota</taxon>
        <taxon>Actinomycetes</taxon>
        <taxon>Micromonosporales</taxon>
        <taxon>Micromonosporaceae</taxon>
        <taxon>Micromonospora</taxon>
    </lineage>
</organism>
<dbReference type="EC" id="3.2.2.21" evidence="2"/>
<name>A0ABV8KGW8_9ACTN</name>
<evidence type="ECO:0000256" key="2">
    <source>
        <dbReference type="ARBA" id="ARBA00012000"/>
    </source>
</evidence>
<keyword evidence="6" id="KW-1185">Reference proteome</keyword>
<evidence type="ECO:0000313" key="6">
    <source>
        <dbReference type="Proteomes" id="UP001595868"/>
    </source>
</evidence>
<accession>A0ABV8KGW8</accession>
<gene>
    <name evidence="5" type="ORF">ACFOX0_05285</name>
</gene>
<comment type="caution">
    <text evidence="5">The sequence shown here is derived from an EMBL/GenBank/DDBJ whole genome shotgun (WGS) entry which is preliminary data.</text>
</comment>
<reference evidence="6" key="1">
    <citation type="journal article" date="2019" name="Int. J. Syst. Evol. Microbiol.">
        <title>The Global Catalogue of Microorganisms (GCM) 10K type strain sequencing project: providing services to taxonomists for standard genome sequencing and annotation.</title>
        <authorList>
            <consortium name="The Broad Institute Genomics Platform"/>
            <consortium name="The Broad Institute Genome Sequencing Center for Infectious Disease"/>
            <person name="Wu L."/>
            <person name="Ma J."/>
        </authorList>
    </citation>
    <scope>NUCLEOTIDE SEQUENCE [LARGE SCALE GENOMIC DNA]</scope>
    <source>
        <strain evidence="6">2902at01</strain>
    </source>
</reference>
<comment type="catalytic activity">
    <reaction evidence="1">
        <text>Hydrolysis of alkylated DNA, releasing 3-methyladenine, 3-methylguanine, 7-methylguanine and 7-methyladenine.</text>
        <dbReference type="EC" id="3.2.2.21"/>
    </reaction>
</comment>
<proteinExistence type="predicted"/>
<dbReference type="InterPro" id="IPR003265">
    <property type="entry name" value="HhH-GPD_domain"/>
</dbReference>
<dbReference type="InterPro" id="IPR051912">
    <property type="entry name" value="Alkylbase_DNA_Glycosylase/TA"/>
</dbReference>
<dbReference type="InterPro" id="IPR011257">
    <property type="entry name" value="DNA_glycosylase"/>
</dbReference>
<dbReference type="RefSeq" id="WP_377542392.1">
    <property type="nucleotide sequence ID" value="NZ_JBHSBN010000002.1"/>
</dbReference>
<dbReference type="PANTHER" id="PTHR43003">
    <property type="entry name" value="DNA-3-METHYLADENINE GLYCOSYLASE"/>
    <property type="match status" value="1"/>
</dbReference>
<dbReference type="PANTHER" id="PTHR43003:SF6">
    <property type="entry name" value="DNA GLYCOSYLASE"/>
    <property type="match status" value="1"/>
</dbReference>
<evidence type="ECO:0000256" key="3">
    <source>
        <dbReference type="ARBA" id="ARBA00022763"/>
    </source>
</evidence>
<evidence type="ECO:0000256" key="4">
    <source>
        <dbReference type="ARBA" id="ARBA00023204"/>
    </source>
</evidence>
<protein>
    <recommendedName>
        <fullName evidence="2">DNA-3-methyladenine glycosylase II</fullName>
        <ecNumber evidence="2">3.2.2.21</ecNumber>
    </recommendedName>
</protein>
<dbReference type="Proteomes" id="UP001595868">
    <property type="component" value="Unassembled WGS sequence"/>
</dbReference>
<dbReference type="CDD" id="cd00056">
    <property type="entry name" value="ENDO3c"/>
    <property type="match status" value="1"/>
</dbReference>
<keyword evidence="4" id="KW-0234">DNA repair</keyword>
<sequence>MSGTTTTRTLRPPAGYHLAGTVATLAMGRHDPCARFVDDTFWWATRTPAGPATLALRHVGDDVLATGHGPGADWVLERADAVAGLRDDLTGFAELAAGHPVVARLTEAHHGLRMPATGQIFPRLLRAILEQKVTGTEAYRGYAATVRRFGTPAPGPVRALWVPPEPAELAAAPYWVFHPFGVEQRRADTVRRAAALADRLERCADAVEATRRLTAIPGIGPWTAAEVVRIAFGDPDVVSVGDYHIPNTVAWALAGEARADDARMLALLEPFRGHRGRVCGLLAAAGLHAPRFGPRTPIRSFARF</sequence>